<sequence length="107" mass="12394">GLDSLQEWSFIEGGVFPSLKKLYFDRCRRLKVSLFPDHFPLLRKLVIRGCEQLLPNLLAGSAAHTPFPNLEKLKMMSRFHRLIYCGVFALAHESPMRDFSWKSDNLV</sequence>
<feature type="non-terminal residue" evidence="1">
    <location>
        <position position="1"/>
    </location>
</feature>
<proteinExistence type="predicted"/>
<dbReference type="EMBL" id="JAATIQ010000272">
    <property type="protein sequence ID" value="KAF4365474.1"/>
    <property type="molecule type" value="Genomic_DNA"/>
</dbReference>
<dbReference type="Proteomes" id="UP000583929">
    <property type="component" value="Unassembled WGS sequence"/>
</dbReference>
<evidence type="ECO:0000313" key="2">
    <source>
        <dbReference type="Proteomes" id="UP000583929"/>
    </source>
</evidence>
<name>A0A7J6F434_CANSA</name>
<dbReference type="SUPFAM" id="SSF52047">
    <property type="entry name" value="RNI-like"/>
    <property type="match status" value="1"/>
</dbReference>
<reference evidence="1 2" key="1">
    <citation type="journal article" date="2020" name="bioRxiv">
        <title>Sequence and annotation of 42 cannabis genomes reveals extensive copy number variation in cannabinoid synthesis and pathogen resistance genes.</title>
        <authorList>
            <person name="Mckernan K.J."/>
            <person name="Helbert Y."/>
            <person name="Kane L.T."/>
            <person name="Ebling H."/>
            <person name="Zhang L."/>
            <person name="Liu B."/>
            <person name="Eaton Z."/>
            <person name="Mclaughlin S."/>
            <person name="Kingan S."/>
            <person name="Baybayan P."/>
            <person name="Concepcion G."/>
            <person name="Jordan M."/>
            <person name="Riva A."/>
            <person name="Barbazuk W."/>
            <person name="Harkins T."/>
        </authorList>
    </citation>
    <scope>NUCLEOTIDE SEQUENCE [LARGE SCALE GENOMIC DNA]</scope>
    <source>
        <strain evidence="2">cv. Jamaican Lion 4</strain>
        <tissue evidence="1">Leaf</tissue>
    </source>
</reference>
<comment type="caution">
    <text evidence="1">The sequence shown here is derived from an EMBL/GenBank/DDBJ whole genome shotgun (WGS) entry which is preliminary data.</text>
</comment>
<organism evidence="1 2">
    <name type="scientific">Cannabis sativa</name>
    <name type="common">Hemp</name>
    <name type="synonym">Marijuana</name>
    <dbReference type="NCBI Taxonomy" id="3483"/>
    <lineage>
        <taxon>Eukaryota</taxon>
        <taxon>Viridiplantae</taxon>
        <taxon>Streptophyta</taxon>
        <taxon>Embryophyta</taxon>
        <taxon>Tracheophyta</taxon>
        <taxon>Spermatophyta</taxon>
        <taxon>Magnoliopsida</taxon>
        <taxon>eudicotyledons</taxon>
        <taxon>Gunneridae</taxon>
        <taxon>Pentapetalae</taxon>
        <taxon>rosids</taxon>
        <taxon>fabids</taxon>
        <taxon>Rosales</taxon>
        <taxon>Cannabaceae</taxon>
        <taxon>Cannabis</taxon>
    </lineage>
</organism>
<gene>
    <name evidence="1" type="ORF">G4B88_025653</name>
</gene>
<evidence type="ECO:0000313" key="1">
    <source>
        <dbReference type="EMBL" id="KAF4365474.1"/>
    </source>
</evidence>
<keyword evidence="2" id="KW-1185">Reference proteome</keyword>
<protein>
    <submittedName>
        <fullName evidence="1">Uncharacterized protein</fullName>
    </submittedName>
</protein>
<dbReference type="AlphaFoldDB" id="A0A7J6F434"/>
<accession>A0A7J6F434</accession>